<comment type="caution">
    <text evidence="7">The sequence shown here is derived from an EMBL/GenBank/DDBJ whole genome shotgun (WGS) entry which is preliminary data.</text>
</comment>
<evidence type="ECO:0000256" key="4">
    <source>
        <dbReference type="ARBA" id="ARBA00022989"/>
    </source>
</evidence>
<keyword evidence="5 6" id="KW-0472">Membrane</keyword>
<accession>A0ABW2ZR37</accession>
<keyword evidence="3 6" id="KW-0812">Transmembrane</keyword>
<dbReference type="RefSeq" id="WP_378752170.1">
    <property type="nucleotide sequence ID" value="NZ_JBHSSV010000008.1"/>
</dbReference>
<keyword evidence="8" id="KW-1185">Reference proteome</keyword>
<dbReference type="Gene3D" id="1.20.1260.100">
    <property type="entry name" value="TspO/MBR protein"/>
    <property type="match status" value="1"/>
</dbReference>
<feature type="transmembrane region" description="Helical" evidence="6">
    <location>
        <begin position="22"/>
        <end position="47"/>
    </location>
</feature>
<keyword evidence="4 6" id="KW-1133">Transmembrane helix</keyword>
<proteinExistence type="inferred from homology"/>
<reference evidence="8" key="1">
    <citation type="journal article" date="2019" name="Int. J. Syst. Evol. Microbiol.">
        <title>The Global Catalogue of Microorganisms (GCM) 10K type strain sequencing project: providing services to taxonomists for standard genome sequencing and annotation.</title>
        <authorList>
            <consortium name="The Broad Institute Genomics Platform"/>
            <consortium name="The Broad Institute Genome Sequencing Center for Infectious Disease"/>
            <person name="Wu L."/>
            <person name="Ma J."/>
        </authorList>
    </citation>
    <scope>NUCLEOTIDE SEQUENCE [LARGE SCALE GENOMIC DNA]</scope>
    <source>
        <strain evidence="8">CCUG 50754</strain>
    </source>
</reference>
<feature type="transmembrane region" description="Helical" evidence="6">
    <location>
        <begin position="195"/>
        <end position="214"/>
    </location>
</feature>
<evidence type="ECO:0000256" key="6">
    <source>
        <dbReference type="SAM" id="Phobius"/>
    </source>
</evidence>
<dbReference type="PANTHER" id="PTHR33802">
    <property type="entry name" value="SI:CH211-161H7.5-RELATED"/>
    <property type="match status" value="1"/>
</dbReference>
<dbReference type="Proteomes" id="UP001597042">
    <property type="component" value="Unassembled WGS sequence"/>
</dbReference>
<dbReference type="PANTHER" id="PTHR33802:SF1">
    <property type="entry name" value="XK-RELATED PROTEIN"/>
    <property type="match status" value="1"/>
</dbReference>
<evidence type="ECO:0000313" key="7">
    <source>
        <dbReference type="EMBL" id="MFD0780938.1"/>
    </source>
</evidence>
<dbReference type="InterPro" id="IPR004307">
    <property type="entry name" value="TspO_MBR"/>
</dbReference>
<sequence length="274" mass="29091">MSSSTTTSNDHSTRTQAITRQVIILISSVLAIVAAFIGSGAFFGTPIQEAAGGFLNSDSTLIAPGTGAFRIWSVIYTGMLAYAIWQVLPGQRHDARQERIGWWVAASLILNAAWIGVVQADLLWLSLPVIAMLLVVLCRIFVILRRTRPKNIVETVVADGAIGLYLGWVIIATVANATAILYATGFDGFGIAPEIWSAIVLGAAALIGIALAFWSGGRLAPAASLSWGIAWVAIARFTAEPYSPETGVAAIVAVALIVIATVIARVRHDLRARR</sequence>
<evidence type="ECO:0000313" key="8">
    <source>
        <dbReference type="Proteomes" id="UP001597042"/>
    </source>
</evidence>
<feature type="transmembrane region" description="Helical" evidence="6">
    <location>
        <begin position="100"/>
        <end position="117"/>
    </location>
</feature>
<evidence type="ECO:0000256" key="3">
    <source>
        <dbReference type="ARBA" id="ARBA00022692"/>
    </source>
</evidence>
<name>A0ABW2ZR37_9MICO</name>
<dbReference type="Pfam" id="PF03073">
    <property type="entry name" value="TspO_MBR"/>
    <property type="match status" value="1"/>
</dbReference>
<feature type="transmembrane region" description="Helical" evidence="6">
    <location>
        <begin position="156"/>
        <end position="183"/>
    </location>
</feature>
<protein>
    <submittedName>
        <fullName evidence="7">TspO/MBR family protein</fullName>
    </submittedName>
</protein>
<dbReference type="InterPro" id="IPR038330">
    <property type="entry name" value="TspO/MBR-related_sf"/>
</dbReference>
<comment type="subcellular location">
    <subcellularLocation>
        <location evidence="1">Membrane</location>
        <topology evidence="1">Multi-pass membrane protein</topology>
    </subcellularLocation>
</comment>
<comment type="similarity">
    <text evidence="2">Belongs to the TspO/BZRP family.</text>
</comment>
<feature type="transmembrane region" description="Helical" evidence="6">
    <location>
        <begin position="67"/>
        <end position="88"/>
    </location>
</feature>
<dbReference type="EMBL" id="JBHTIM010000001">
    <property type="protein sequence ID" value="MFD0780938.1"/>
    <property type="molecule type" value="Genomic_DNA"/>
</dbReference>
<gene>
    <name evidence="7" type="ORF">ACFQZV_06450</name>
</gene>
<feature type="transmembrane region" description="Helical" evidence="6">
    <location>
        <begin position="123"/>
        <end position="144"/>
    </location>
</feature>
<evidence type="ECO:0000256" key="2">
    <source>
        <dbReference type="ARBA" id="ARBA00007524"/>
    </source>
</evidence>
<organism evidence="7 8">
    <name type="scientific">Microbacterium koreense</name>
    <dbReference type="NCBI Taxonomy" id="323761"/>
    <lineage>
        <taxon>Bacteria</taxon>
        <taxon>Bacillati</taxon>
        <taxon>Actinomycetota</taxon>
        <taxon>Actinomycetes</taxon>
        <taxon>Micrococcales</taxon>
        <taxon>Microbacteriaceae</taxon>
        <taxon>Microbacterium</taxon>
    </lineage>
</organism>
<evidence type="ECO:0000256" key="5">
    <source>
        <dbReference type="ARBA" id="ARBA00023136"/>
    </source>
</evidence>
<feature type="transmembrane region" description="Helical" evidence="6">
    <location>
        <begin position="219"/>
        <end position="235"/>
    </location>
</feature>
<evidence type="ECO:0000256" key="1">
    <source>
        <dbReference type="ARBA" id="ARBA00004141"/>
    </source>
</evidence>
<feature type="transmembrane region" description="Helical" evidence="6">
    <location>
        <begin position="247"/>
        <end position="266"/>
    </location>
</feature>